<dbReference type="RefSeq" id="WP_150656882.1">
    <property type="nucleotide sequence ID" value="NZ_CABVJH010000004.1"/>
</dbReference>
<evidence type="ECO:0000313" key="2">
    <source>
        <dbReference type="EMBL" id="VVQ32253.1"/>
    </source>
</evidence>
<protein>
    <recommendedName>
        <fullName evidence="1">N-acetyltransferase domain-containing protein</fullName>
    </recommendedName>
</protein>
<accession>A0A5E7WB07</accession>
<dbReference type="EMBL" id="CABVJH010000004">
    <property type="protein sequence ID" value="VVQ32253.1"/>
    <property type="molecule type" value="Genomic_DNA"/>
</dbReference>
<evidence type="ECO:0000313" key="3">
    <source>
        <dbReference type="Proteomes" id="UP000325645"/>
    </source>
</evidence>
<dbReference type="Gene3D" id="3.40.630.30">
    <property type="match status" value="1"/>
</dbReference>
<gene>
    <name evidence="2" type="ORF">PS943_02827</name>
</gene>
<reference evidence="2 3" key="1">
    <citation type="submission" date="2019-09" db="EMBL/GenBank/DDBJ databases">
        <authorList>
            <person name="Chandra G."/>
            <person name="Truman W A."/>
        </authorList>
    </citation>
    <scope>NUCLEOTIDE SEQUENCE [LARGE SCALE GENOMIC DNA]</scope>
    <source>
        <strain evidence="2">PS943</strain>
    </source>
</reference>
<dbReference type="InterPro" id="IPR000182">
    <property type="entry name" value="GNAT_dom"/>
</dbReference>
<dbReference type="GO" id="GO:0016747">
    <property type="term" value="F:acyltransferase activity, transferring groups other than amino-acyl groups"/>
    <property type="evidence" value="ECO:0007669"/>
    <property type="project" value="InterPro"/>
</dbReference>
<dbReference type="Proteomes" id="UP000325645">
    <property type="component" value="Unassembled WGS sequence"/>
</dbReference>
<dbReference type="AlphaFoldDB" id="A0A5E7WB07"/>
<dbReference type="PROSITE" id="PS51186">
    <property type="entry name" value="GNAT"/>
    <property type="match status" value="1"/>
</dbReference>
<name>A0A5E7WB07_PSEFL</name>
<dbReference type="InterPro" id="IPR016181">
    <property type="entry name" value="Acyl_CoA_acyltransferase"/>
</dbReference>
<dbReference type="SUPFAM" id="SSF55729">
    <property type="entry name" value="Acyl-CoA N-acyltransferases (Nat)"/>
    <property type="match status" value="1"/>
</dbReference>
<dbReference type="CDD" id="cd04301">
    <property type="entry name" value="NAT_SF"/>
    <property type="match status" value="1"/>
</dbReference>
<dbReference type="Pfam" id="PF00583">
    <property type="entry name" value="Acetyltransf_1"/>
    <property type="match status" value="1"/>
</dbReference>
<organism evidence="2 3">
    <name type="scientific">Pseudomonas fluorescens</name>
    <dbReference type="NCBI Taxonomy" id="294"/>
    <lineage>
        <taxon>Bacteria</taxon>
        <taxon>Pseudomonadati</taxon>
        <taxon>Pseudomonadota</taxon>
        <taxon>Gammaproteobacteria</taxon>
        <taxon>Pseudomonadales</taxon>
        <taxon>Pseudomonadaceae</taxon>
        <taxon>Pseudomonas</taxon>
    </lineage>
</organism>
<sequence>MITINRHSTPVTPAICASILELVGENVTSLSISRPPSVHPLFDGYKAMLVEEIRIYITHHDLAQIEVLTASSEDGSIIGFLLFGLVDSEVLECNVYYTAVQKQFRRQGIMRQMMQEILEISPAIGLSCDIAMVPIYKRYGFRPVAAGETQIVMFIGDPTGITPVVDMEDLKKLEAVDTAFRKANQRSDPHDVWRADKAMKADMVARQTKARQFLKANG</sequence>
<feature type="domain" description="N-acetyltransferase" evidence="1">
    <location>
        <begin position="25"/>
        <end position="158"/>
    </location>
</feature>
<evidence type="ECO:0000259" key="1">
    <source>
        <dbReference type="PROSITE" id="PS51186"/>
    </source>
</evidence>
<proteinExistence type="predicted"/>